<sequence>MAKGTKRAVLVGCTYNKTRFSLYGCIKDVRKMNDFIVNQLGFCEENVKVLTDEPVSGITSAIPTGEKIREALSGMVDAAEAGDVLLFYFSGHGTAIPDYVPGLPYREEKAIVTCDLDLITGTQLRDLVDQLPGGATLTIVADSSYSGGLIVGGKEQIGSNAMIPFPTSYAKLVRKSIDFNVLRGIRSITSGLIPEAEVTDYCLSQDGGILLSGCDANETSFDVVLGGEAYGAFTNAVLKVLRNLKDCPANTRLVYEVRKKLKEDGIGVEQNPCLYCNDAYTNEPFLGGFANNLKSK</sequence>
<dbReference type="InterPro" id="IPR011600">
    <property type="entry name" value="Pept_C14_caspase"/>
</dbReference>
<keyword evidence="4" id="KW-1185">Reference proteome</keyword>
<name>A0A9W7JJJ0_HIBTR</name>
<dbReference type="Gene3D" id="3.40.50.1460">
    <property type="match status" value="1"/>
</dbReference>
<comment type="similarity">
    <text evidence="1">Belongs to the peptidase C14B family.</text>
</comment>
<dbReference type="OrthoDB" id="3223806at2759"/>
<gene>
    <name evidence="3" type="ORF">HRI_005103400</name>
</gene>
<dbReference type="Proteomes" id="UP001165190">
    <property type="component" value="Unassembled WGS sequence"/>
</dbReference>
<dbReference type="GO" id="GO:0006508">
    <property type="term" value="P:proteolysis"/>
    <property type="evidence" value="ECO:0007669"/>
    <property type="project" value="InterPro"/>
</dbReference>
<organism evidence="3 4">
    <name type="scientific">Hibiscus trionum</name>
    <name type="common">Flower of an hour</name>
    <dbReference type="NCBI Taxonomy" id="183268"/>
    <lineage>
        <taxon>Eukaryota</taxon>
        <taxon>Viridiplantae</taxon>
        <taxon>Streptophyta</taxon>
        <taxon>Embryophyta</taxon>
        <taxon>Tracheophyta</taxon>
        <taxon>Spermatophyta</taxon>
        <taxon>Magnoliopsida</taxon>
        <taxon>eudicotyledons</taxon>
        <taxon>Gunneridae</taxon>
        <taxon>Pentapetalae</taxon>
        <taxon>rosids</taxon>
        <taxon>malvids</taxon>
        <taxon>Malvales</taxon>
        <taxon>Malvaceae</taxon>
        <taxon>Malvoideae</taxon>
        <taxon>Hibiscus</taxon>
    </lineage>
</organism>
<dbReference type="InterPro" id="IPR050452">
    <property type="entry name" value="Metacaspase"/>
</dbReference>
<dbReference type="PANTHER" id="PTHR48104:SF7">
    <property type="entry name" value="METACASPASE-9"/>
    <property type="match status" value="1"/>
</dbReference>
<evidence type="ECO:0000313" key="3">
    <source>
        <dbReference type="EMBL" id="GMJ14342.1"/>
    </source>
</evidence>
<feature type="domain" description="Peptidase C14 caspase" evidence="2">
    <location>
        <begin position="6"/>
        <end position="277"/>
    </location>
</feature>
<comment type="caution">
    <text evidence="3">The sequence shown here is derived from an EMBL/GenBank/DDBJ whole genome shotgun (WGS) entry which is preliminary data.</text>
</comment>
<dbReference type="EMBL" id="BSYR01000069">
    <property type="protein sequence ID" value="GMJ14342.1"/>
    <property type="molecule type" value="Genomic_DNA"/>
</dbReference>
<evidence type="ECO:0000256" key="1">
    <source>
        <dbReference type="ARBA" id="ARBA00009005"/>
    </source>
</evidence>
<evidence type="ECO:0000313" key="4">
    <source>
        <dbReference type="Proteomes" id="UP001165190"/>
    </source>
</evidence>
<dbReference type="AlphaFoldDB" id="A0A9W7JJJ0"/>
<dbReference type="GO" id="GO:0004197">
    <property type="term" value="F:cysteine-type endopeptidase activity"/>
    <property type="evidence" value="ECO:0007669"/>
    <property type="project" value="InterPro"/>
</dbReference>
<dbReference type="Pfam" id="PF00656">
    <property type="entry name" value="Peptidase_C14"/>
    <property type="match status" value="1"/>
</dbReference>
<reference evidence="3" key="1">
    <citation type="submission" date="2023-05" db="EMBL/GenBank/DDBJ databases">
        <title>Genome and transcriptome analyses reveal genes involved in the formation of fine ridges on petal epidermal cells in Hibiscus trionum.</title>
        <authorList>
            <person name="Koshimizu S."/>
            <person name="Masuda S."/>
            <person name="Ishii T."/>
            <person name="Shirasu K."/>
            <person name="Hoshino A."/>
            <person name="Arita M."/>
        </authorList>
    </citation>
    <scope>NUCLEOTIDE SEQUENCE</scope>
    <source>
        <strain evidence="3">Hamamatsu line</strain>
    </source>
</reference>
<protein>
    <submittedName>
        <fullName evidence="3">Metacaspase 2f, metacaspase 9</fullName>
    </submittedName>
</protein>
<dbReference type="PANTHER" id="PTHR48104">
    <property type="entry name" value="METACASPASE-4"/>
    <property type="match status" value="1"/>
</dbReference>
<proteinExistence type="inferred from homology"/>
<evidence type="ECO:0000259" key="2">
    <source>
        <dbReference type="Pfam" id="PF00656"/>
    </source>
</evidence>
<dbReference type="GO" id="GO:0005737">
    <property type="term" value="C:cytoplasm"/>
    <property type="evidence" value="ECO:0007669"/>
    <property type="project" value="TreeGrafter"/>
</dbReference>
<accession>A0A9W7JJJ0</accession>